<comment type="caution">
    <text evidence="7">The sequence shown here is derived from an EMBL/GenBank/DDBJ whole genome shotgun (WGS) entry which is preliminary data.</text>
</comment>
<feature type="compositionally biased region" description="Basic and acidic residues" evidence="4">
    <location>
        <begin position="1"/>
        <end position="10"/>
    </location>
</feature>
<evidence type="ECO:0000259" key="6">
    <source>
        <dbReference type="PROSITE" id="PS51898"/>
    </source>
</evidence>
<dbReference type="GO" id="GO:0003677">
    <property type="term" value="F:DNA binding"/>
    <property type="evidence" value="ECO:0007669"/>
    <property type="project" value="InterPro"/>
</dbReference>
<organism evidence="7">
    <name type="scientific">Desulfobacca acetoxidans</name>
    <dbReference type="NCBI Taxonomy" id="60893"/>
    <lineage>
        <taxon>Bacteria</taxon>
        <taxon>Pseudomonadati</taxon>
        <taxon>Thermodesulfobacteriota</taxon>
        <taxon>Desulfobaccia</taxon>
        <taxon>Desulfobaccales</taxon>
        <taxon>Desulfobaccaceae</taxon>
        <taxon>Desulfobacca</taxon>
    </lineage>
</organism>
<feature type="domain" description="Mop" evidence="5">
    <location>
        <begin position="302"/>
        <end position="368"/>
    </location>
</feature>
<dbReference type="SUPFAM" id="SSF56349">
    <property type="entry name" value="DNA breaking-rejoining enzymes"/>
    <property type="match status" value="1"/>
</dbReference>
<evidence type="ECO:0000313" key="7">
    <source>
        <dbReference type="EMBL" id="HHS29619.1"/>
    </source>
</evidence>
<dbReference type="InterPro" id="IPR013762">
    <property type="entry name" value="Integrase-like_cat_sf"/>
</dbReference>
<evidence type="ECO:0000256" key="4">
    <source>
        <dbReference type="SAM" id="MobiDB-lite"/>
    </source>
</evidence>
<keyword evidence="2" id="KW-0233">DNA recombination</keyword>
<dbReference type="GO" id="GO:0015074">
    <property type="term" value="P:DNA integration"/>
    <property type="evidence" value="ECO:0007669"/>
    <property type="project" value="InterPro"/>
</dbReference>
<dbReference type="Gene3D" id="2.40.50.100">
    <property type="match status" value="2"/>
</dbReference>
<dbReference type="PROSITE" id="PS51898">
    <property type="entry name" value="TYR_RECOMBINASE"/>
    <property type="match status" value="1"/>
</dbReference>
<dbReference type="InterPro" id="IPR004606">
    <property type="entry name" value="Mop_domain"/>
</dbReference>
<evidence type="ECO:0000259" key="5">
    <source>
        <dbReference type="PROSITE" id="PS51866"/>
    </source>
</evidence>
<evidence type="ECO:0000256" key="3">
    <source>
        <dbReference type="PROSITE-ProRule" id="PRU01213"/>
    </source>
</evidence>
<evidence type="ECO:0000256" key="2">
    <source>
        <dbReference type="ARBA" id="ARBA00023172"/>
    </source>
</evidence>
<dbReference type="InterPro" id="IPR002104">
    <property type="entry name" value="Integrase_catalytic"/>
</dbReference>
<dbReference type="PROSITE" id="PS51866">
    <property type="entry name" value="MOP"/>
    <property type="match status" value="2"/>
</dbReference>
<feature type="domain" description="Mop" evidence="5">
    <location>
        <begin position="230"/>
        <end position="296"/>
    </location>
</feature>
<dbReference type="NCBIfam" id="TIGR00638">
    <property type="entry name" value="Mop"/>
    <property type="match status" value="1"/>
</dbReference>
<feature type="domain" description="Tyr recombinase" evidence="6">
    <location>
        <begin position="37"/>
        <end position="220"/>
    </location>
</feature>
<dbReference type="AlphaFoldDB" id="A0A7V6DPX7"/>
<dbReference type="GO" id="GO:0015689">
    <property type="term" value="P:molybdate ion transport"/>
    <property type="evidence" value="ECO:0007669"/>
    <property type="project" value="InterPro"/>
</dbReference>
<dbReference type="InterPro" id="IPR005116">
    <property type="entry name" value="Transp-assoc_OB_typ1"/>
</dbReference>
<dbReference type="SUPFAM" id="SSF50331">
    <property type="entry name" value="MOP-like"/>
    <property type="match status" value="2"/>
</dbReference>
<accession>A0A7V6DPX7</accession>
<gene>
    <name evidence="7" type="ORF">ENV52_07965</name>
</gene>
<dbReference type="GO" id="GO:0006310">
    <property type="term" value="P:DNA recombination"/>
    <property type="evidence" value="ECO:0007669"/>
    <property type="project" value="UniProtKB-KW"/>
</dbReference>
<protein>
    <submittedName>
        <fullName evidence="7">Transporter</fullName>
    </submittedName>
</protein>
<name>A0A7V6DPX7_9BACT</name>
<keyword evidence="1 3" id="KW-0500">Molybdenum</keyword>
<dbReference type="InterPro" id="IPR008995">
    <property type="entry name" value="Mo/tungstate-bd_C_term_dom"/>
</dbReference>
<dbReference type="Pfam" id="PF03459">
    <property type="entry name" value="TOBE"/>
    <property type="match status" value="2"/>
</dbReference>
<proteinExistence type="predicted"/>
<dbReference type="InterPro" id="IPR011010">
    <property type="entry name" value="DNA_brk_join_enz"/>
</dbReference>
<dbReference type="Gene3D" id="1.10.443.10">
    <property type="entry name" value="Intergrase catalytic core"/>
    <property type="match status" value="1"/>
</dbReference>
<sequence length="369" mass="41691">MRSKKGDATRIKPHQSKSAPDSPSHARIIAAVPSRYLDPVQLHRLEQAFRRWAQAPRRADIRLSRQRILLIFLLIRYTGAKLKEVLAMNPFRDIDHKRQVVVYGRAGTRPGRSPREVQIPETLSGELREALADPAFRESLDSLFKVDPGHVRRKFYERAAACGFPKELGGPDAIRKSRAVELMQNNLPLPVVQRILGHSTPNLTASFVSFSDDDMQRVTRFFLEKESRRTTSARNAFFGKISAIHKGDIQSRVELVTIGGYHLASMITNDSLSRLGLKIGMLITAEVKAPWVILQKAEKEPRCSADNLFQGTIERIIRGKVTTEYRVLIADGTEVCSLVTSDTSRRLDLREQDPVWAMFTSFSVVLHLD</sequence>
<feature type="region of interest" description="Disordered" evidence="4">
    <location>
        <begin position="1"/>
        <end position="25"/>
    </location>
</feature>
<evidence type="ECO:0000256" key="1">
    <source>
        <dbReference type="ARBA" id="ARBA00022505"/>
    </source>
</evidence>
<reference evidence="7" key="1">
    <citation type="journal article" date="2020" name="mSystems">
        <title>Genome- and Community-Level Interaction Insights into Carbon Utilization and Element Cycling Functions of Hydrothermarchaeota in Hydrothermal Sediment.</title>
        <authorList>
            <person name="Zhou Z."/>
            <person name="Liu Y."/>
            <person name="Xu W."/>
            <person name="Pan J."/>
            <person name="Luo Z.H."/>
            <person name="Li M."/>
        </authorList>
    </citation>
    <scope>NUCLEOTIDE SEQUENCE [LARGE SCALE GENOMIC DNA]</scope>
    <source>
        <strain evidence="7">SpSt-767</strain>
    </source>
</reference>
<dbReference type="EMBL" id="DTGR01000132">
    <property type="protein sequence ID" value="HHS29619.1"/>
    <property type="molecule type" value="Genomic_DNA"/>
</dbReference>
<dbReference type="CDD" id="cd00397">
    <property type="entry name" value="DNA_BRE_C"/>
    <property type="match status" value="1"/>
</dbReference>